<dbReference type="SUPFAM" id="SSF53756">
    <property type="entry name" value="UDP-Glycosyltransferase/glycogen phosphorylase"/>
    <property type="match status" value="1"/>
</dbReference>
<evidence type="ECO:0000313" key="1">
    <source>
        <dbReference type="EMBL" id="AUW93266.1"/>
    </source>
</evidence>
<dbReference type="PANTHER" id="PTHR46660">
    <property type="match status" value="1"/>
</dbReference>
<dbReference type="Gene3D" id="3.40.50.2000">
    <property type="entry name" value="Glycogen Phosphorylase B"/>
    <property type="match status" value="1"/>
</dbReference>
<gene>
    <name evidence="1" type="ORF">BXT84_04290</name>
</gene>
<dbReference type="InterPro" id="IPR052622">
    <property type="entry name" value="Glycosyltransferase_G1"/>
</dbReference>
<evidence type="ECO:0008006" key="3">
    <source>
        <dbReference type="Google" id="ProtNLM"/>
    </source>
</evidence>
<evidence type="ECO:0000313" key="2">
    <source>
        <dbReference type="Proteomes" id="UP000325292"/>
    </source>
</evidence>
<name>A0ABM6RPP5_9FIRM</name>
<proteinExistence type="predicted"/>
<dbReference type="Proteomes" id="UP000325292">
    <property type="component" value="Chromosome"/>
</dbReference>
<dbReference type="Pfam" id="PF13692">
    <property type="entry name" value="Glyco_trans_1_4"/>
    <property type="match status" value="1"/>
</dbReference>
<dbReference type="CDD" id="cd03801">
    <property type="entry name" value="GT4_PimA-like"/>
    <property type="match status" value="1"/>
</dbReference>
<keyword evidence="2" id="KW-1185">Reference proteome</keyword>
<protein>
    <recommendedName>
        <fullName evidence="3">Glycosyl transferase family 1 domain-containing protein</fullName>
    </recommendedName>
</protein>
<dbReference type="PANTHER" id="PTHR46660:SF2">
    <property type="entry name" value="GLYCOSYLTRANSFERASE 1 DOMAIN-CONTAINING PROTEIN 1"/>
    <property type="match status" value="1"/>
</dbReference>
<sequence length="334" mass="37228">MKVGLVVPSDTPPTGGNMISAQRLQSGLQKLGITAVVERFRPQLPAYDVYHAWNAVQVGQALLREGVEPERIVITWTGTDLWGDWIRDSQPIRRTLQVVKQQVVFTPNARLRLLQDAPDWEDIVHVIPPSVDDAIFSPEKTPVNPTDSPLVVIAGGVRPVKRSAWAIDLVDRARRVLGMDLRLAMLGPVRDPGEWERVVQGAEGRSWVELVGEVPKEAMADWYRRASVVLNTSQIEGVSNALMEAMACGALIVATNIHGNRYLIDSHKTGILFDDEGDFIREMQWIFSHPAESNILRHNARMRILSQHLLIQEAEAYHALYDVAMNSCPKGCGI</sequence>
<dbReference type="EMBL" id="CP019454">
    <property type="protein sequence ID" value="AUW93266.1"/>
    <property type="molecule type" value="Genomic_DNA"/>
</dbReference>
<organism evidence="1 2">
    <name type="scientific">Sulfobacillus thermotolerans</name>
    <dbReference type="NCBI Taxonomy" id="338644"/>
    <lineage>
        <taxon>Bacteria</taxon>
        <taxon>Bacillati</taxon>
        <taxon>Bacillota</taxon>
        <taxon>Clostridia</taxon>
        <taxon>Eubacteriales</taxon>
        <taxon>Clostridiales Family XVII. Incertae Sedis</taxon>
        <taxon>Sulfobacillus</taxon>
    </lineage>
</organism>
<accession>A0ABM6RPP5</accession>
<reference evidence="1 2" key="1">
    <citation type="journal article" date="2019" name="Sci. Rep.">
        <title>Sulfobacillus thermotolerans: new insights into resistance and metabolic capacities of acidophilic chemolithotrophs.</title>
        <authorList>
            <person name="Panyushkina A.E."/>
            <person name="Babenko V.V."/>
            <person name="Nikitina A.S."/>
            <person name="Selezneva O.V."/>
            <person name="Tsaplina I.A."/>
            <person name="Letarova M.A."/>
            <person name="Kostryukova E.S."/>
            <person name="Letarov A.V."/>
        </authorList>
    </citation>
    <scope>NUCLEOTIDE SEQUENCE [LARGE SCALE GENOMIC DNA]</scope>
    <source>
        <strain evidence="1 2">Kr1</strain>
    </source>
</reference>